<gene>
    <name evidence="4" type="ORF">B2M20_07890</name>
</gene>
<feature type="domain" description="CBS" evidence="3">
    <location>
        <begin position="96"/>
        <end position="152"/>
    </location>
</feature>
<dbReference type="RefSeq" id="WP_079446506.1">
    <property type="nucleotide sequence ID" value="NZ_MWPQ01000035.1"/>
</dbReference>
<dbReference type="CDD" id="cd04586">
    <property type="entry name" value="CBS_pair_BON_assoc"/>
    <property type="match status" value="1"/>
</dbReference>
<dbReference type="InterPro" id="IPR046342">
    <property type="entry name" value="CBS_dom_sf"/>
</dbReference>
<dbReference type="PANTHER" id="PTHR43080:SF26">
    <property type="entry name" value="REGULATORY PROTEIN"/>
    <property type="match status" value="1"/>
</dbReference>
<dbReference type="EMBL" id="MWPQ01000035">
    <property type="protein sequence ID" value="OPH83293.1"/>
    <property type="molecule type" value="Genomic_DNA"/>
</dbReference>
<dbReference type="Pfam" id="PF00571">
    <property type="entry name" value="CBS"/>
    <property type="match status" value="2"/>
</dbReference>
<keyword evidence="1 2" id="KW-0129">CBS domain</keyword>
<dbReference type="InterPro" id="IPR000644">
    <property type="entry name" value="CBS_dom"/>
</dbReference>
<evidence type="ECO:0000256" key="1">
    <source>
        <dbReference type="ARBA" id="ARBA00023122"/>
    </source>
</evidence>
<dbReference type="SMART" id="SM00116">
    <property type="entry name" value="CBS"/>
    <property type="match status" value="2"/>
</dbReference>
<dbReference type="Gene3D" id="3.10.580.10">
    <property type="entry name" value="CBS-domain"/>
    <property type="match status" value="1"/>
</dbReference>
<dbReference type="PANTHER" id="PTHR43080">
    <property type="entry name" value="CBS DOMAIN-CONTAINING PROTEIN CBSX3, MITOCHONDRIAL"/>
    <property type="match status" value="1"/>
</dbReference>
<evidence type="ECO:0000259" key="3">
    <source>
        <dbReference type="PROSITE" id="PS51371"/>
    </source>
</evidence>
<sequence>MTMKARDVMTRHVVSVAPNEAILEAGELMLRHHVSGLPVVDGNGRLIGIVTERDFLRPIGPRADDRRPRWFEVIAARPVISEPAELRCRRKVAEVMTPNPVTVDDNTPIDEVVRIMETHRVKRLPVMRESRVVGIISRENLMHALIKSIHKTQAWAKQEEADRGRLAELEREAWLHRTRT</sequence>
<protein>
    <recommendedName>
        <fullName evidence="3">CBS domain-containing protein</fullName>
    </recommendedName>
</protein>
<accession>A0A1V4HZC4</accession>
<organism evidence="4 5">
    <name type="scientific">Nitrobacter vulgaris</name>
    <dbReference type="NCBI Taxonomy" id="29421"/>
    <lineage>
        <taxon>Bacteria</taxon>
        <taxon>Pseudomonadati</taxon>
        <taxon>Pseudomonadota</taxon>
        <taxon>Alphaproteobacteria</taxon>
        <taxon>Hyphomicrobiales</taxon>
        <taxon>Nitrobacteraceae</taxon>
        <taxon>Nitrobacter</taxon>
    </lineage>
</organism>
<dbReference type="PROSITE" id="PS51371">
    <property type="entry name" value="CBS"/>
    <property type="match status" value="2"/>
</dbReference>
<evidence type="ECO:0000256" key="2">
    <source>
        <dbReference type="PROSITE-ProRule" id="PRU00703"/>
    </source>
</evidence>
<proteinExistence type="predicted"/>
<dbReference type="STRING" id="29421.B2M20_07890"/>
<dbReference type="AlphaFoldDB" id="A0A1V4HZC4"/>
<comment type="caution">
    <text evidence="4">The sequence shown here is derived from an EMBL/GenBank/DDBJ whole genome shotgun (WGS) entry which is preliminary data.</text>
</comment>
<evidence type="ECO:0000313" key="4">
    <source>
        <dbReference type="EMBL" id="OPH83293.1"/>
    </source>
</evidence>
<reference evidence="4 5" key="1">
    <citation type="submission" date="2017-02" db="EMBL/GenBank/DDBJ databases">
        <title>Genome sequence of the nitrite-oxidizing bacterium Nitrobacter vulgaris strain Ab1.</title>
        <authorList>
            <person name="Mellbye B.L."/>
            <person name="Davis E.W."/>
            <person name="Spieck E."/>
            <person name="Chang J.H."/>
            <person name="Bottomley P.J."/>
            <person name="Sayavedra-Soto L.A."/>
        </authorList>
    </citation>
    <scope>NUCLEOTIDE SEQUENCE [LARGE SCALE GENOMIC DNA]</scope>
    <source>
        <strain evidence="4 5">Ab1</strain>
    </source>
</reference>
<dbReference type="OrthoDB" id="9783590at2"/>
<keyword evidence="5" id="KW-1185">Reference proteome</keyword>
<evidence type="ECO:0000313" key="5">
    <source>
        <dbReference type="Proteomes" id="UP000189940"/>
    </source>
</evidence>
<name>A0A1V4HZC4_NITVU</name>
<dbReference type="SUPFAM" id="SSF54631">
    <property type="entry name" value="CBS-domain pair"/>
    <property type="match status" value="1"/>
</dbReference>
<dbReference type="Proteomes" id="UP000189940">
    <property type="component" value="Unassembled WGS sequence"/>
</dbReference>
<dbReference type="InterPro" id="IPR051257">
    <property type="entry name" value="Diverse_CBS-Domain"/>
</dbReference>
<feature type="domain" description="CBS" evidence="3">
    <location>
        <begin position="9"/>
        <end position="66"/>
    </location>
</feature>